<name>A0A645DEY0_9ZZZZ</name>
<gene>
    <name evidence="1" type="ORF">SDC9_135105</name>
</gene>
<reference evidence="1" key="1">
    <citation type="submission" date="2019-08" db="EMBL/GenBank/DDBJ databases">
        <authorList>
            <person name="Kucharzyk K."/>
            <person name="Murdoch R.W."/>
            <person name="Higgins S."/>
            <person name="Loffler F."/>
        </authorList>
    </citation>
    <scope>NUCLEOTIDE SEQUENCE</scope>
</reference>
<dbReference type="AlphaFoldDB" id="A0A645DEY0"/>
<organism evidence="1">
    <name type="scientific">bioreactor metagenome</name>
    <dbReference type="NCBI Taxonomy" id="1076179"/>
    <lineage>
        <taxon>unclassified sequences</taxon>
        <taxon>metagenomes</taxon>
        <taxon>ecological metagenomes</taxon>
    </lineage>
</organism>
<evidence type="ECO:0000313" key="1">
    <source>
        <dbReference type="EMBL" id="MPM88004.1"/>
    </source>
</evidence>
<proteinExistence type="predicted"/>
<dbReference type="EMBL" id="VSSQ01035713">
    <property type="protein sequence ID" value="MPM88004.1"/>
    <property type="molecule type" value="Genomic_DNA"/>
</dbReference>
<sequence>MNRVFKDDTGEIGDNLVLAQAGELSHEGQVYSCPFPDRNGKSFGGGINRGYAPLLTYSSFGKHVGFALKIAVVVQHFQRTQKIV</sequence>
<accession>A0A645DEY0</accession>
<comment type="caution">
    <text evidence="1">The sequence shown here is derived from an EMBL/GenBank/DDBJ whole genome shotgun (WGS) entry which is preliminary data.</text>
</comment>
<protein>
    <submittedName>
        <fullName evidence="1">Uncharacterized protein</fullName>
    </submittedName>
</protein>